<feature type="compositionally biased region" description="Basic and acidic residues" evidence="1">
    <location>
        <begin position="83"/>
        <end position="94"/>
    </location>
</feature>
<comment type="caution">
    <text evidence="4">The sequence shown here is derived from an EMBL/GenBank/DDBJ whole genome shotgun (WGS) entry which is preliminary data.</text>
</comment>
<protein>
    <submittedName>
        <fullName evidence="4">Uncharacterized protein</fullName>
    </submittedName>
</protein>
<evidence type="ECO:0000256" key="2">
    <source>
        <dbReference type="SAM" id="Phobius"/>
    </source>
</evidence>
<organism evidence="4 5">
    <name type="scientific">Candidatus Egerieimonas intestinavium</name>
    <dbReference type="NCBI Taxonomy" id="2840777"/>
    <lineage>
        <taxon>Bacteria</taxon>
        <taxon>Bacillati</taxon>
        <taxon>Bacillota</taxon>
        <taxon>Clostridia</taxon>
        <taxon>Lachnospirales</taxon>
        <taxon>Lachnospiraceae</taxon>
        <taxon>Lachnospiraceae incertae sedis</taxon>
        <taxon>Candidatus Egerieimonas</taxon>
    </lineage>
</organism>
<evidence type="ECO:0000313" key="5">
    <source>
        <dbReference type="Proteomes" id="UP000886841"/>
    </source>
</evidence>
<keyword evidence="2" id="KW-1133">Transmembrane helix</keyword>
<sequence>MKRKIKTKVLSLFLTLILLTGYMPAAVFAEENSTAIPTLTVNSSTIAFGGRTWWVIGDSTTGVYPLENSNSITLLAKEYQESDDTRFRESRETDPDNENMIPHKIPESPYGSEEYYAANPAGLEPWDSPNEYAGSTLQQKVEAIADSFSKAEQGAINARIIEGVGAYNKEEGKLESGNPYCPADWSAAGQSIENQRVWELSHEEVRKIGNSTVTSYGKTWWLRSSYHIMSNCVLLIDKGGTQIPYVNCDHPASHATEFYAARPALSLNLSSVLFASSANAQQGKSSVSVGSQLTNAAGVTQPVCDADHPVKFTMKDDSQTLSVYAAVNTEENEAAQSGSTLAFDYDEATVGSGQFVSCVMTDSSGAVQYYGKLADCSSKGSGKLEISLNGVADGTYTLQIFAEKENGDMETDLCSQPIRMTVAVSSGTGTVSNFGGTILHEHDWSDAWSGSQTHHWHVCQNGDCPETDDAKKDGYAEHTYDKEVDSLEYLFSEANCTDAALYYYSCECGAKGEQTFSVGQPNGHDFGHWESQGDGTHTRTCKNCPKTQTEDCTGGTATCQKKAVCTKCGTEYGEKNPSNHEGTESWLQTETTHQRVYSCCNTPISEAADHEWENGTCTVCQYPCKHTGGEATCTQKAICGICDSQYGAINPDNHKPSEEWAWENDRHYRICENGCGTRLDETDCYGGTATCRDKALCDGCGHAYGDYGNHSMTEHPANEKTCTEDGNSLYWNCSVCGKYYSDESGKAEIKKDSWIIPAAHSFSAWTDEVPADCIQEGTKGYKACTECDRYFDADGNEITDLTIPVNKDNHMHAEDKPEISAGCETVGYTAGVYCTDCGTWVSGHEEIPAAGHGELKTEKAKAATCTAEGYTGDKVCIVCNEVVEQGEVIQKLAHSWGEPSWEWSNDYTSAAAIFICKNDGSHTTTVTDKNSKEATTPATCTADGETVYTATVELEGKTYSKESSRIIPAAHTFGAWTDEVPADCIQEGTKGYKACAVCGKYFDTDGNEITDLTLPVNKDNHMHAENKPEISAGCETVGYTAGVYCTDCGTWVSGHEEIPAAGHKMELVEKVPAAPDTPGKEAYYICPVCGKYFADESGNTEIEDLENYGVIAPTGVPANSGTDKPETDKLGTDSTPETGDNSAQIIWMSLMLASGITLTGTVVYTRKKNYKK</sequence>
<accession>A0A9D1ELR6</accession>
<evidence type="ECO:0000256" key="1">
    <source>
        <dbReference type="SAM" id="MobiDB-lite"/>
    </source>
</evidence>
<feature type="chain" id="PRO_5039534848" evidence="3">
    <location>
        <begin position="26"/>
        <end position="1172"/>
    </location>
</feature>
<dbReference type="Proteomes" id="UP000886841">
    <property type="component" value="Unassembled WGS sequence"/>
</dbReference>
<gene>
    <name evidence="4" type="ORF">IAB98_11330</name>
</gene>
<reference evidence="4" key="2">
    <citation type="journal article" date="2021" name="PeerJ">
        <title>Extensive microbial diversity within the chicken gut microbiome revealed by metagenomics and culture.</title>
        <authorList>
            <person name="Gilroy R."/>
            <person name="Ravi A."/>
            <person name="Getino M."/>
            <person name="Pursley I."/>
            <person name="Horton D.L."/>
            <person name="Alikhan N.F."/>
            <person name="Baker D."/>
            <person name="Gharbi K."/>
            <person name="Hall N."/>
            <person name="Watson M."/>
            <person name="Adriaenssens E.M."/>
            <person name="Foster-Nyarko E."/>
            <person name="Jarju S."/>
            <person name="Secka A."/>
            <person name="Antonio M."/>
            <person name="Oren A."/>
            <person name="Chaudhuri R.R."/>
            <person name="La Ragione R."/>
            <person name="Hildebrand F."/>
            <person name="Pallen M.J."/>
        </authorList>
    </citation>
    <scope>NUCLEOTIDE SEQUENCE</scope>
    <source>
        <strain evidence="4">ChiSxjej1B13-7041</strain>
    </source>
</reference>
<keyword evidence="2" id="KW-0472">Membrane</keyword>
<evidence type="ECO:0000256" key="3">
    <source>
        <dbReference type="SAM" id="SignalP"/>
    </source>
</evidence>
<proteinExistence type="predicted"/>
<keyword evidence="3" id="KW-0732">Signal</keyword>
<keyword evidence="2" id="KW-0812">Transmembrane</keyword>
<dbReference type="EMBL" id="DVHU01000102">
    <property type="protein sequence ID" value="HIR93997.1"/>
    <property type="molecule type" value="Genomic_DNA"/>
</dbReference>
<name>A0A9D1ELR6_9FIRM</name>
<feature type="transmembrane region" description="Helical" evidence="2">
    <location>
        <begin position="1145"/>
        <end position="1164"/>
    </location>
</feature>
<feature type="signal peptide" evidence="3">
    <location>
        <begin position="1"/>
        <end position="25"/>
    </location>
</feature>
<feature type="region of interest" description="Disordered" evidence="1">
    <location>
        <begin position="83"/>
        <end position="111"/>
    </location>
</feature>
<reference evidence="4" key="1">
    <citation type="submission" date="2020-10" db="EMBL/GenBank/DDBJ databases">
        <authorList>
            <person name="Gilroy R."/>
        </authorList>
    </citation>
    <scope>NUCLEOTIDE SEQUENCE</scope>
    <source>
        <strain evidence="4">ChiSxjej1B13-7041</strain>
    </source>
</reference>
<evidence type="ECO:0000313" key="4">
    <source>
        <dbReference type="EMBL" id="HIR93997.1"/>
    </source>
</evidence>
<dbReference type="AlphaFoldDB" id="A0A9D1ELR6"/>
<feature type="region of interest" description="Disordered" evidence="1">
    <location>
        <begin position="1113"/>
        <end position="1138"/>
    </location>
</feature>